<keyword evidence="4" id="KW-1185">Reference proteome</keyword>
<dbReference type="PANTHER" id="PTHR45623">
    <property type="entry name" value="CHROMODOMAIN-HELICASE-DNA-BINDING PROTEIN 3-RELATED-RELATED"/>
    <property type="match status" value="1"/>
</dbReference>
<gene>
    <name evidence="5" type="primary">LOC110796049</name>
</gene>
<feature type="coiled-coil region" evidence="2">
    <location>
        <begin position="648"/>
        <end position="718"/>
    </location>
</feature>
<reference evidence="4" key="1">
    <citation type="journal article" date="2021" name="Nat. Commun.">
        <title>Genomic analyses provide insights into spinach domestication and the genetic basis of agronomic traits.</title>
        <authorList>
            <person name="Cai X."/>
            <person name="Sun X."/>
            <person name="Xu C."/>
            <person name="Sun H."/>
            <person name="Wang X."/>
            <person name="Ge C."/>
            <person name="Zhang Z."/>
            <person name="Wang Q."/>
            <person name="Fei Z."/>
            <person name="Jiao C."/>
            <person name="Wang Q."/>
        </authorList>
    </citation>
    <scope>NUCLEOTIDE SEQUENCE [LARGE SCALE GENOMIC DNA]</scope>
    <source>
        <strain evidence="4">cv. Varoflay</strain>
    </source>
</reference>
<reference evidence="5" key="2">
    <citation type="submission" date="2025-08" db="UniProtKB">
        <authorList>
            <consortium name="RefSeq"/>
        </authorList>
    </citation>
    <scope>IDENTIFICATION</scope>
    <source>
        <tissue evidence="5">Leaf</tissue>
    </source>
</reference>
<feature type="coiled-coil region" evidence="2">
    <location>
        <begin position="1298"/>
        <end position="1343"/>
    </location>
</feature>
<dbReference type="GO" id="GO:0003677">
    <property type="term" value="F:DNA binding"/>
    <property type="evidence" value="ECO:0000318"/>
    <property type="project" value="GO_Central"/>
</dbReference>
<dbReference type="SUPFAM" id="SSF52540">
    <property type="entry name" value="P-loop containing nucleoside triphosphate hydrolases"/>
    <property type="match status" value="1"/>
</dbReference>
<dbReference type="GO" id="GO:0003682">
    <property type="term" value="F:chromatin binding"/>
    <property type="evidence" value="ECO:0000318"/>
    <property type="project" value="GO_Central"/>
</dbReference>
<dbReference type="GO" id="GO:0000785">
    <property type="term" value="C:chromatin"/>
    <property type="evidence" value="ECO:0000318"/>
    <property type="project" value="GO_Central"/>
</dbReference>
<feature type="compositionally biased region" description="Polar residues" evidence="3">
    <location>
        <begin position="1470"/>
        <end position="1487"/>
    </location>
</feature>
<dbReference type="PANTHER" id="PTHR45623:SF13">
    <property type="entry name" value="HELICASE PROTEIN MOM1"/>
    <property type="match status" value="1"/>
</dbReference>
<dbReference type="Proteomes" id="UP000813463">
    <property type="component" value="Chromosome 5"/>
</dbReference>
<evidence type="ECO:0000256" key="2">
    <source>
        <dbReference type="SAM" id="Coils"/>
    </source>
</evidence>
<keyword evidence="1" id="KW-0539">Nucleus</keyword>
<protein>
    <submittedName>
        <fullName evidence="5">Uncharacterized protein isoform X1</fullName>
    </submittedName>
</protein>
<dbReference type="KEGG" id="soe:110796049"/>
<name>A0A9R0IWC6_SPIOL</name>
<feature type="region of interest" description="Disordered" evidence="3">
    <location>
        <begin position="1451"/>
        <end position="1487"/>
    </location>
</feature>
<feature type="compositionally biased region" description="Basic and acidic residues" evidence="3">
    <location>
        <begin position="117"/>
        <end position="134"/>
    </location>
</feature>
<dbReference type="GO" id="GO:0005634">
    <property type="term" value="C:nucleus"/>
    <property type="evidence" value="ECO:0000318"/>
    <property type="project" value="GO_Central"/>
</dbReference>
<feature type="compositionally biased region" description="Basic and acidic residues" evidence="3">
    <location>
        <begin position="100"/>
        <end position="109"/>
    </location>
</feature>
<evidence type="ECO:0000313" key="4">
    <source>
        <dbReference type="Proteomes" id="UP000813463"/>
    </source>
</evidence>
<organism evidence="4 5">
    <name type="scientific">Spinacia oleracea</name>
    <name type="common">Spinach</name>
    <dbReference type="NCBI Taxonomy" id="3562"/>
    <lineage>
        <taxon>Eukaryota</taxon>
        <taxon>Viridiplantae</taxon>
        <taxon>Streptophyta</taxon>
        <taxon>Embryophyta</taxon>
        <taxon>Tracheophyta</taxon>
        <taxon>Spermatophyta</taxon>
        <taxon>Magnoliopsida</taxon>
        <taxon>eudicotyledons</taxon>
        <taxon>Gunneridae</taxon>
        <taxon>Pentapetalae</taxon>
        <taxon>Caryophyllales</taxon>
        <taxon>Chenopodiaceae</taxon>
        <taxon>Chenopodioideae</taxon>
        <taxon>Anserineae</taxon>
        <taxon>Spinacia</taxon>
    </lineage>
</organism>
<proteinExistence type="predicted"/>
<feature type="region of interest" description="Disordered" evidence="3">
    <location>
        <begin position="100"/>
        <end position="142"/>
    </location>
</feature>
<dbReference type="GeneID" id="110796049"/>
<feature type="region of interest" description="Disordered" evidence="3">
    <location>
        <begin position="818"/>
        <end position="857"/>
    </location>
</feature>
<dbReference type="Gene3D" id="6.10.250.1310">
    <property type="match status" value="1"/>
</dbReference>
<dbReference type="RefSeq" id="XP_021856769.2">
    <property type="nucleotide sequence ID" value="XM_022001077.2"/>
</dbReference>
<dbReference type="GO" id="GO:0140658">
    <property type="term" value="F:ATP-dependent chromatin remodeler activity"/>
    <property type="evidence" value="ECO:0000318"/>
    <property type="project" value="GO_Central"/>
</dbReference>
<keyword evidence="2" id="KW-0175">Coiled coil</keyword>
<dbReference type="InterPro" id="IPR027417">
    <property type="entry name" value="P-loop_NTPase"/>
</dbReference>
<dbReference type="Gene3D" id="3.40.50.300">
    <property type="entry name" value="P-loop containing nucleotide triphosphate hydrolases"/>
    <property type="match status" value="1"/>
</dbReference>
<evidence type="ECO:0000256" key="3">
    <source>
        <dbReference type="SAM" id="MobiDB-lite"/>
    </source>
</evidence>
<evidence type="ECO:0000313" key="5">
    <source>
        <dbReference type="RefSeq" id="XP_021856769.2"/>
    </source>
</evidence>
<feature type="compositionally biased region" description="Basic and acidic residues" evidence="3">
    <location>
        <begin position="830"/>
        <end position="841"/>
    </location>
</feature>
<dbReference type="GO" id="GO:0006338">
    <property type="term" value="P:chromatin remodeling"/>
    <property type="evidence" value="ECO:0000318"/>
    <property type="project" value="GO_Central"/>
</dbReference>
<dbReference type="GO" id="GO:0042393">
    <property type="term" value="F:histone binding"/>
    <property type="evidence" value="ECO:0000318"/>
    <property type="project" value="GO_Central"/>
</dbReference>
<sequence length="1487" mass="165692">MPTKQILIKKAKPPSIPFLSPAVCNSATFPTSTTHVHRHYHHLHHQNSSIISTLPSSTHSFSLQFVEVITKQISMEISTKRKRLDARSFRQWHIAEARKNKDSKLKEGSNDQLEVNCSKESDSKKQRIDSEAKPHAGSGEAIPGELEDFELASMSTNTLLHEKTHGEMLEDGVLGDVGAKKRPQGLSDCKTKFPRYVEYWVPVGLSYVQLEKCCETLQKNSMLLCSNQKRVHDGLIDILSTIRKCCDHPYLVDSSLRGFVNEVHPIGNCFRNDIEVSGKILLLHKLLQEVKEKQLRVLIVFQNLLQSNNSKQQVVNLQHILDDLICANVGEDCYIQLYREFDSIKKRAAVDLFNDRESGKLVMLIEKSSCQPSIKLSSVDCVILFNSDWCPINDIKCLQKMLIESKFDHLKVFRLYSSRSVEEKALILAKKGAALESNSNHFSQNTNHMLLLYGTSYLFSKLDELHSQCSSTSDLSHLSEDKLVIDVLNELSALLSCPENDNMSCSLISKVRDANDDCFRNIALHGEQDESVREDDIPPMAIWTSLLEGRNPQWKLLPRSSERIRRRVESKNEDPRTLSKKTSHIQNKLFDSKPEVQKVCGSSPDKIAGHQKSCGSALKLSSCRDDYSLSETENTCDRSMRDLMLKQKNEIREFYRTKREERAKLEEEHQLEVDNMNKNYRETVLKLEKLKTLDIIYEQKLKKHSHQMEIKKKELEDEHSASRMKEKQRIDNMLKTKNLETPTTSRVKLPLLDTALEQQTVNLNENAVDSAILMSNTASVSESKHSHEIELGTMNASAQCHDPGCPDLVLTDTDILSGKSNEENDAASMRTEEVSDTEKPNDLIPFPANNRASTSSSLWDNECQATLQASKRDVEGNSSTNMESSKEIIHCMTPMLPVSVSLESDGENDVAVVPSGEVLDTCVEVLNCGNLCTSEEAQLNTSSGNSCAESLSNFPRTAIQEPDCNVEAFGATNREAEIGGASDLGPSLPVTWRQRIEQVQDEHCNSEAVVGVSNEQAEIRGPVDSDTNGTVVEQQRVEEAQDEDCNIKISVGAPNGEAEVRSAAELGTTAPVAWTQKIKELQGEHCNTEAAVAVSNEEAEMRGATDSSANVTIAEQKRGKEVQDENCNIKTSVGAPNGEADMSDAADLVTTATMGVQQAIEELTELPPSRLNCGSQLFVQPQTCSGIGNPSELEQPMLYANLPYNEIRQSAGASAVSNCQTSRVLAPCQPGQTQITLRNLGLCDHPVVQTQWQSTAGQEQPQFSNSGTSANMQSANSYLQGSPSLRYNLLPSSFDPLQNELVRMKKEEEEAVKIHENETIHLKSACKKEMQEIQKKYDLLLREADNKLVWKKLDLESHYKKVYAHKLLADTLKYTNQKQTSTSMSQEALLSTVLQFGPLQFNLPSQRPFGVTGEPTAPPIQVVHQLSELVSFDATRPQNCSTLYNTGNPLAGYHARSSAPHLRPPRPVNSHGSSLQHHGTQQNPLLL</sequence>
<dbReference type="GO" id="GO:0016887">
    <property type="term" value="F:ATP hydrolysis activity"/>
    <property type="evidence" value="ECO:0000318"/>
    <property type="project" value="GO_Central"/>
</dbReference>
<evidence type="ECO:0000256" key="1">
    <source>
        <dbReference type="ARBA" id="ARBA00023242"/>
    </source>
</evidence>
<accession>A0A9R0IWC6</accession>